<evidence type="ECO:0000259" key="2">
    <source>
        <dbReference type="Pfam" id="PF13439"/>
    </source>
</evidence>
<dbReference type="GO" id="GO:0016757">
    <property type="term" value="F:glycosyltransferase activity"/>
    <property type="evidence" value="ECO:0007669"/>
    <property type="project" value="InterPro"/>
</dbReference>
<keyword evidence="3" id="KW-0808">Transferase</keyword>
<dbReference type="Proteomes" id="UP000050421">
    <property type="component" value="Unassembled WGS sequence"/>
</dbReference>
<dbReference type="AlphaFoldDB" id="A0A0P8ATH3"/>
<dbReference type="CDD" id="cd03801">
    <property type="entry name" value="GT4_PimA-like"/>
    <property type="match status" value="1"/>
</dbReference>
<evidence type="ECO:0000259" key="1">
    <source>
        <dbReference type="Pfam" id="PF00534"/>
    </source>
</evidence>
<dbReference type="InterPro" id="IPR028098">
    <property type="entry name" value="Glyco_trans_4-like_N"/>
</dbReference>
<evidence type="ECO:0000313" key="4">
    <source>
        <dbReference type="Proteomes" id="UP000050421"/>
    </source>
</evidence>
<gene>
    <name evidence="3" type="ORF">HLUCCX10_02405</name>
</gene>
<dbReference type="Pfam" id="PF13439">
    <property type="entry name" value="Glyco_transf_4"/>
    <property type="match status" value="1"/>
</dbReference>
<dbReference type="eggNOG" id="COG0438">
    <property type="taxonomic scope" value="Bacteria"/>
</dbReference>
<dbReference type="Pfam" id="PF00534">
    <property type="entry name" value="Glycos_transf_1"/>
    <property type="match status" value="1"/>
</dbReference>
<accession>A0A0P8ATH3</accession>
<comment type="caution">
    <text evidence="3">The sequence shown here is derived from an EMBL/GenBank/DDBJ whole genome shotgun (WGS) entry which is preliminary data.</text>
</comment>
<evidence type="ECO:0000313" key="3">
    <source>
        <dbReference type="EMBL" id="KPQ19456.1"/>
    </source>
</evidence>
<dbReference type="SUPFAM" id="SSF53756">
    <property type="entry name" value="UDP-Glycosyltransferase/glycogen phosphorylase"/>
    <property type="match status" value="1"/>
</dbReference>
<dbReference type="STRING" id="1305737.GCA_000526355_01740"/>
<dbReference type="PATRIC" id="fig|1305737.6.peg.1146"/>
<dbReference type="Gene3D" id="3.40.50.2000">
    <property type="entry name" value="Glycogen Phosphorylase B"/>
    <property type="match status" value="2"/>
</dbReference>
<dbReference type="PANTHER" id="PTHR12526:SF630">
    <property type="entry name" value="GLYCOSYLTRANSFERASE"/>
    <property type="match status" value="1"/>
</dbReference>
<organism evidence="3 4">
    <name type="scientific">Algoriphagus marincola HL-49</name>
    <dbReference type="NCBI Taxonomy" id="1305737"/>
    <lineage>
        <taxon>Bacteria</taxon>
        <taxon>Pseudomonadati</taxon>
        <taxon>Bacteroidota</taxon>
        <taxon>Cytophagia</taxon>
        <taxon>Cytophagales</taxon>
        <taxon>Cyclobacteriaceae</taxon>
        <taxon>Algoriphagus</taxon>
    </lineage>
</organism>
<feature type="domain" description="Glycosyl transferase family 1" evidence="1">
    <location>
        <begin position="191"/>
        <end position="344"/>
    </location>
</feature>
<dbReference type="OrthoDB" id="9811239at2"/>
<protein>
    <submittedName>
        <fullName evidence="3">Glycosyltransferase</fullName>
    </submittedName>
</protein>
<reference evidence="3 4" key="1">
    <citation type="submission" date="2015-09" db="EMBL/GenBank/DDBJ databases">
        <title>Identification and resolution of microdiversity through metagenomic sequencing of parallel consortia.</title>
        <authorList>
            <person name="Nelson W.C."/>
            <person name="Romine M.F."/>
            <person name="Lindemann S.R."/>
        </authorList>
    </citation>
    <scope>NUCLEOTIDE SEQUENCE [LARGE SCALE GENOMIC DNA]</scope>
    <source>
        <strain evidence="3">HL-49</strain>
    </source>
</reference>
<name>A0A0P8ATH3_9BACT</name>
<sequence>MKILFIQDTLINAGTENSLLQILPLVSADLEYKVVYFYSRHDLKIAYESAGIPMVFLDLKGKYDFWNGIKKLNNLIREENADLLVSSLLRSNLIARLVSFISGVPLVGTFVSDSYGDVVVRNKSFLDLQKFKFFWLLDRFTAPIPKLYISNSHFIAQSHVKTLGVPLEKNKVVYRGRKVPERIWKKPANAGFVFLAYGRLLQIKGFEELIQAFAKINRKYPTSRLVIYGEGNHRPILERLVNELELTGKVELPGVIPNVTVKLYEADCYVFPSWYEGFSGALVEAMMSGIPIIASDIPMNLEAIKPDENALVFPVRDIDKLTERMLQAIEQPSKMEQFGKAAREEAIRRFDIQVIAKQYEEVLRSAYQEYGRK</sequence>
<feature type="domain" description="Glycosyltransferase subfamily 4-like N-terminal" evidence="2">
    <location>
        <begin position="30"/>
        <end position="176"/>
    </location>
</feature>
<proteinExistence type="predicted"/>
<dbReference type="InterPro" id="IPR001296">
    <property type="entry name" value="Glyco_trans_1"/>
</dbReference>
<dbReference type="PANTHER" id="PTHR12526">
    <property type="entry name" value="GLYCOSYLTRANSFERASE"/>
    <property type="match status" value="1"/>
</dbReference>
<dbReference type="EMBL" id="LJXT01000009">
    <property type="protein sequence ID" value="KPQ19456.1"/>
    <property type="molecule type" value="Genomic_DNA"/>
</dbReference>